<dbReference type="AlphaFoldDB" id="A0A4Q9VWV1"/>
<keyword evidence="4 7" id="KW-0067">ATP-binding</keyword>
<dbReference type="InterPro" id="IPR003439">
    <property type="entry name" value="ABC_transporter-like_ATP-bd"/>
</dbReference>
<dbReference type="PROSITE" id="PS50893">
    <property type="entry name" value="ABC_TRANSPORTER_2"/>
    <property type="match status" value="2"/>
</dbReference>
<dbReference type="Gene3D" id="3.40.50.300">
    <property type="entry name" value="P-loop containing nucleotide triphosphate hydrolases"/>
    <property type="match status" value="2"/>
</dbReference>
<dbReference type="GO" id="GO:0016887">
    <property type="term" value="F:ATP hydrolysis activity"/>
    <property type="evidence" value="ECO:0007669"/>
    <property type="project" value="InterPro"/>
</dbReference>
<evidence type="ECO:0000256" key="4">
    <source>
        <dbReference type="ARBA" id="ARBA00022840"/>
    </source>
</evidence>
<keyword evidence="8" id="KW-1185">Reference proteome</keyword>
<feature type="coiled-coil region" evidence="5">
    <location>
        <begin position="547"/>
        <end position="581"/>
    </location>
</feature>
<comment type="caution">
    <text evidence="7">The sequence shown here is derived from an EMBL/GenBank/DDBJ whole genome shotgun (WGS) entry which is preliminary data.</text>
</comment>
<dbReference type="PANTHER" id="PTHR19211">
    <property type="entry name" value="ATP-BINDING TRANSPORT PROTEIN-RELATED"/>
    <property type="match status" value="1"/>
</dbReference>
<dbReference type="InterPro" id="IPR037118">
    <property type="entry name" value="Val-tRNA_synth_C_sf"/>
</dbReference>
<evidence type="ECO:0000256" key="1">
    <source>
        <dbReference type="ARBA" id="ARBA00005417"/>
    </source>
</evidence>
<name>A0A4Q9VWV1_9HYPH</name>
<dbReference type="Pfam" id="PF12848">
    <property type="entry name" value="ABC_tran_Xtn"/>
    <property type="match status" value="1"/>
</dbReference>
<dbReference type="RefSeq" id="WP_131307127.1">
    <property type="nucleotide sequence ID" value="NZ_SJFN01000006.1"/>
</dbReference>
<dbReference type="SUPFAM" id="SSF52540">
    <property type="entry name" value="P-loop containing nucleoside triphosphate hydrolases"/>
    <property type="match status" value="2"/>
</dbReference>
<dbReference type="Gene3D" id="1.10.287.380">
    <property type="entry name" value="Valyl-tRNA synthetase, C-terminal domain"/>
    <property type="match status" value="1"/>
</dbReference>
<dbReference type="Proteomes" id="UP000292781">
    <property type="component" value="Unassembled WGS sequence"/>
</dbReference>
<dbReference type="PANTHER" id="PTHR19211:SF14">
    <property type="entry name" value="ATP-BINDING CASSETTE SUB-FAMILY F MEMBER 1"/>
    <property type="match status" value="1"/>
</dbReference>
<keyword evidence="5" id="KW-0175">Coiled coil</keyword>
<dbReference type="CDD" id="cd03221">
    <property type="entry name" value="ABCF_EF-3"/>
    <property type="match status" value="2"/>
</dbReference>
<dbReference type="InterPro" id="IPR050611">
    <property type="entry name" value="ABCF"/>
</dbReference>
<dbReference type="InterPro" id="IPR017871">
    <property type="entry name" value="ABC_transporter-like_CS"/>
</dbReference>
<sequence length="633" mass="69158">MLVLTDLTFRIAGRTLLEGASVVVPTGAKAGFVGRNGTGKTTLFKLVTGEWSAESGTIQFPRAAKIGQVAQEAPGSAITLIDFVLAADKERASLLAEAETATDPARIGEIHVRLGDIGAHSAEARAATILSGLGFDHAAQARPCSDFSGGWRMRVALAAVLFSEPDLLLLDEPTNYLDLEGTLWLEDYIRRYPHTVIVISHDRDLLNTAVDMIVHLDRMKLVAYRGGYDSFERQRREKMILTQKMREKQEAHRAHMQAFVDRFKAKATKARQAQSRMKALAKLPPIEALTDEAALPIDFPQPVARLSPPILALDDVAVGYDPAKPILRKVTLRIDEDDRIALLGSNGNGKSTFAKLIAGRLAPFSGRMASATKLSIAYFAQHQLDELRPAETPFQHVQPLMADAPESKVRSRVAQMGLPTSRMDTPAEKLSGGEKARLLLGLATFAGPNLMILDEPTNHLDIDSREALVRALNAYEGAVILISHDRHLVEATADRLVVVADGTVREFEGDLDDYRRLVIDGPAPSGTAKRDEDDGGRVSALDRRRAAAAMREQLAPLRKKIKDAEARIEKLQAEIARLDGDLADPALYTREAARASRLMKARSDAEKALAAQEEIWLELSATHEAAERAALDD</sequence>
<evidence type="ECO:0000313" key="7">
    <source>
        <dbReference type="EMBL" id="TBW39764.1"/>
    </source>
</evidence>
<reference evidence="7 8" key="1">
    <citation type="submission" date="2019-02" db="EMBL/GenBank/DDBJ databases">
        <title>Siculibacillus lacustris gen. nov., sp. nov., a new rosette-forming bacterium isolated from a freshwater crater lake (Lake St. Ana, Romania).</title>
        <authorList>
            <person name="Felfoldi T."/>
            <person name="Marton Z."/>
            <person name="Szabo A."/>
            <person name="Mentes A."/>
            <person name="Boka K."/>
            <person name="Marialigeti K."/>
            <person name="Mathe I."/>
            <person name="Koncz M."/>
            <person name="Schumann P."/>
            <person name="Toth E."/>
        </authorList>
    </citation>
    <scope>NUCLEOTIDE SEQUENCE [LARGE SCALE GENOMIC DNA]</scope>
    <source>
        <strain evidence="7 8">SA-279</strain>
    </source>
</reference>
<dbReference type="GO" id="GO:0003677">
    <property type="term" value="F:DNA binding"/>
    <property type="evidence" value="ECO:0007669"/>
    <property type="project" value="InterPro"/>
</dbReference>
<dbReference type="EMBL" id="SJFN01000006">
    <property type="protein sequence ID" value="TBW39764.1"/>
    <property type="molecule type" value="Genomic_DNA"/>
</dbReference>
<dbReference type="InterPro" id="IPR032524">
    <property type="entry name" value="ABC_tran_C"/>
</dbReference>
<dbReference type="InterPro" id="IPR027417">
    <property type="entry name" value="P-loop_NTPase"/>
</dbReference>
<evidence type="ECO:0000256" key="2">
    <source>
        <dbReference type="ARBA" id="ARBA00022737"/>
    </source>
</evidence>
<organism evidence="7 8">
    <name type="scientific">Siculibacillus lacustris</name>
    <dbReference type="NCBI Taxonomy" id="1549641"/>
    <lineage>
        <taxon>Bacteria</taxon>
        <taxon>Pseudomonadati</taxon>
        <taxon>Pseudomonadota</taxon>
        <taxon>Alphaproteobacteria</taxon>
        <taxon>Hyphomicrobiales</taxon>
        <taxon>Ancalomicrobiaceae</taxon>
        <taxon>Siculibacillus</taxon>
    </lineage>
</organism>
<dbReference type="PROSITE" id="PS00211">
    <property type="entry name" value="ABC_TRANSPORTER_1"/>
    <property type="match status" value="2"/>
</dbReference>
<dbReference type="SMART" id="SM00382">
    <property type="entry name" value="AAA"/>
    <property type="match status" value="2"/>
</dbReference>
<accession>A0A4Q9VWV1</accession>
<dbReference type="GO" id="GO:0005524">
    <property type="term" value="F:ATP binding"/>
    <property type="evidence" value="ECO:0007669"/>
    <property type="project" value="UniProtKB-KW"/>
</dbReference>
<dbReference type="FunFam" id="3.40.50.300:FF:000011">
    <property type="entry name" value="Putative ABC transporter ATP-binding component"/>
    <property type="match status" value="1"/>
</dbReference>
<protein>
    <submittedName>
        <fullName evidence="7">ABC transporter ATP-binding protein</fullName>
    </submittedName>
</protein>
<comment type="similarity">
    <text evidence="1">Belongs to the ABC transporter superfamily.</text>
</comment>
<dbReference type="Pfam" id="PF00005">
    <property type="entry name" value="ABC_tran"/>
    <property type="match status" value="2"/>
</dbReference>
<keyword evidence="3" id="KW-0547">Nucleotide-binding</keyword>
<keyword evidence="2" id="KW-0677">Repeat</keyword>
<evidence type="ECO:0000313" key="8">
    <source>
        <dbReference type="Proteomes" id="UP000292781"/>
    </source>
</evidence>
<evidence type="ECO:0000259" key="6">
    <source>
        <dbReference type="PROSITE" id="PS50893"/>
    </source>
</evidence>
<dbReference type="Pfam" id="PF16326">
    <property type="entry name" value="ABC_tran_CTD"/>
    <property type="match status" value="1"/>
</dbReference>
<evidence type="ECO:0000256" key="5">
    <source>
        <dbReference type="SAM" id="Coils"/>
    </source>
</evidence>
<gene>
    <name evidence="7" type="ORF">EYW49_05770</name>
</gene>
<evidence type="ECO:0000256" key="3">
    <source>
        <dbReference type="ARBA" id="ARBA00022741"/>
    </source>
</evidence>
<feature type="domain" description="ABC transporter" evidence="6">
    <location>
        <begin position="311"/>
        <end position="526"/>
    </location>
</feature>
<dbReference type="InterPro" id="IPR003593">
    <property type="entry name" value="AAA+_ATPase"/>
</dbReference>
<dbReference type="OrthoDB" id="8133084at2"/>
<proteinExistence type="inferred from homology"/>
<feature type="domain" description="ABC transporter" evidence="6">
    <location>
        <begin position="2"/>
        <end position="243"/>
    </location>
</feature>
<dbReference type="InterPro" id="IPR032781">
    <property type="entry name" value="ABC_tran_Xtn"/>
</dbReference>